<evidence type="ECO:0008006" key="4">
    <source>
        <dbReference type="Google" id="ProtNLM"/>
    </source>
</evidence>
<name>A0ABX3C1F1_9MYCO</name>
<organism evidence="2 3">
    <name type="scientific">Mycobacteroides saopaulense</name>
    <dbReference type="NCBI Taxonomy" id="1578165"/>
    <lineage>
        <taxon>Bacteria</taxon>
        <taxon>Bacillati</taxon>
        <taxon>Actinomycetota</taxon>
        <taxon>Actinomycetes</taxon>
        <taxon>Mycobacteriales</taxon>
        <taxon>Mycobacteriaceae</taxon>
        <taxon>Mycobacteroides</taxon>
    </lineage>
</organism>
<proteinExistence type="predicted"/>
<evidence type="ECO:0000313" key="3">
    <source>
        <dbReference type="Proteomes" id="UP000179621"/>
    </source>
</evidence>
<accession>A0ABX3C1F1</accession>
<dbReference type="Proteomes" id="UP000179621">
    <property type="component" value="Unassembled WGS sequence"/>
</dbReference>
<comment type="caution">
    <text evidence="2">The sequence shown here is derived from an EMBL/GenBank/DDBJ whole genome shotgun (WGS) entry which is preliminary data.</text>
</comment>
<evidence type="ECO:0000256" key="1">
    <source>
        <dbReference type="SAM" id="Phobius"/>
    </source>
</evidence>
<keyword evidence="1" id="KW-1133">Transmembrane helix</keyword>
<sequence length="91" mass="10296">MRETANDPVDHARTFRPHAGESLKDRAAWPGLMLIALGVIAVVLGLAAAAYQFYGWTLIGGAAALIFFLLGWLWLHIERRRVRRMESLRHE</sequence>
<evidence type="ECO:0000313" key="2">
    <source>
        <dbReference type="EMBL" id="OHU10248.1"/>
    </source>
</evidence>
<reference evidence="2 3" key="1">
    <citation type="submission" date="2016-10" db="EMBL/GenBank/DDBJ databases">
        <title>Evaluation of Human, Animal and Environmental Mycobacterium chelonae Isolates by Core Genome Phylogenomic Analysis, Targeted Gene Comparison, and Anti-microbial Susceptibility Patterns: A Tale of Mistaken Identities.</title>
        <authorList>
            <person name="Fogelson S.B."/>
            <person name="Camus A.C."/>
            <person name="Lorenz W."/>
            <person name="Vasireddy R."/>
            <person name="Vasireddy S."/>
            <person name="Smith T."/>
            <person name="Brown-Elliott B.A."/>
            <person name="Wallace R.J.Jr."/>
            <person name="Hasan N.A."/>
            <person name="Reischl U."/>
            <person name="Sanchez S."/>
        </authorList>
    </citation>
    <scope>NUCLEOTIDE SEQUENCE [LARGE SCALE GENOMIC DNA]</scope>
    <source>
        <strain evidence="2 3">8528</strain>
    </source>
</reference>
<keyword evidence="1" id="KW-0472">Membrane</keyword>
<dbReference type="EMBL" id="MLIH01000011">
    <property type="protein sequence ID" value="OHU10248.1"/>
    <property type="molecule type" value="Genomic_DNA"/>
</dbReference>
<protein>
    <recommendedName>
        <fullName evidence="4">UsfY protein</fullName>
    </recommendedName>
</protein>
<feature type="transmembrane region" description="Helical" evidence="1">
    <location>
        <begin position="53"/>
        <end position="75"/>
    </location>
</feature>
<feature type="transmembrane region" description="Helical" evidence="1">
    <location>
        <begin position="27"/>
        <end position="47"/>
    </location>
</feature>
<keyword evidence="1" id="KW-0812">Transmembrane</keyword>
<keyword evidence="3" id="KW-1185">Reference proteome</keyword>
<dbReference type="RefSeq" id="WP_070912619.1">
    <property type="nucleotide sequence ID" value="NZ_CP010271.1"/>
</dbReference>
<gene>
    <name evidence="2" type="ORF">BKG73_10125</name>
</gene>